<dbReference type="EMBL" id="LWCA01000233">
    <property type="protein sequence ID" value="OAF69767.1"/>
    <property type="molecule type" value="Genomic_DNA"/>
</dbReference>
<evidence type="ECO:0000313" key="1">
    <source>
        <dbReference type="EMBL" id="OAF69767.1"/>
    </source>
</evidence>
<gene>
    <name evidence="1" type="ORF">A3Q56_02498</name>
</gene>
<dbReference type="AlphaFoldDB" id="A0A177B642"/>
<reference evidence="1 2" key="1">
    <citation type="submission" date="2016-04" db="EMBL/GenBank/DDBJ databases">
        <title>The genome of Intoshia linei affirms orthonectids as highly simplified spiralians.</title>
        <authorList>
            <person name="Mikhailov K.V."/>
            <person name="Slusarev G.S."/>
            <person name="Nikitin M.A."/>
            <person name="Logacheva M.D."/>
            <person name="Penin A."/>
            <person name="Aleoshin V."/>
            <person name="Panchin Y.V."/>
        </authorList>
    </citation>
    <scope>NUCLEOTIDE SEQUENCE [LARGE SCALE GENOMIC DNA]</scope>
    <source>
        <strain evidence="1">Intl2013</strain>
        <tissue evidence="1">Whole animal</tissue>
    </source>
</reference>
<dbReference type="Proteomes" id="UP000078046">
    <property type="component" value="Unassembled WGS sequence"/>
</dbReference>
<organism evidence="1 2">
    <name type="scientific">Intoshia linei</name>
    <dbReference type="NCBI Taxonomy" id="1819745"/>
    <lineage>
        <taxon>Eukaryota</taxon>
        <taxon>Metazoa</taxon>
        <taxon>Spiralia</taxon>
        <taxon>Lophotrochozoa</taxon>
        <taxon>Mesozoa</taxon>
        <taxon>Orthonectida</taxon>
        <taxon>Rhopaluridae</taxon>
        <taxon>Intoshia</taxon>
    </lineage>
</organism>
<accession>A0A177B642</accession>
<sequence length="94" mass="10701">MFSLFKNDTTSGGSMDQLMFLQSQYKEDGLRQIIESAEIWADIGALDEEVLIKLLYLVLNGYDLKKFKTGIISKNVTTLREAKDFMLNEGELIC</sequence>
<evidence type="ECO:0000313" key="2">
    <source>
        <dbReference type="Proteomes" id="UP000078046"/>
    </source>
</evidence>
<name>A0A177B642_9BILA</name>
<keyword evidence="2" id="KW-1185">Reference proteome</keyword>
<proteinExistence type="predicted"/>
<protein>
    <submittedName>
        <fullName evidence="1">Uncharacterized protein</fullName>
    </submittedName>
</protein>
<comment type="caution">
    <text evidence="1">The sequence shown here is derived from an EMBL/GenBank/DDBJ whole genome shotgun (WGS) entry which is preliminary data.</text>
</comment>